<comment type="caution">
    <text evidence="1">The sequence shown here is derived from an EMBL/GenBank/DDBJ whole genome shotgun (WGS) entry which is preliminary data.</text>
</comment>
<dbReference type="Pfam" id="PF03745">
    <property type="entry name" value="DUF309"/>
    <property type="match status" value="1"/>
</dbReference>
<dbReference type="Proteomes" id="UP000316304">
    <property type="component" value="Unassembled WGS sequence"/>
</dbReference>
<dbReference type="EMBL" id="SJPT01000009">
    <property type="protein sequence ID" value="TWU20084.1"/>
    <property type="molecule type" value="Genomic_DNA"/>
</dbReference>
<evidence type="ECO:0000313" key="1">
    <source>
        <dbReference type="EMBL" id="TWU20084.1"/>
    </source>
</evidence>
<name>A0A5C6C9M6_9BACT</name>
<dbReference type="AlphaFoldDB" id="A0A5C6C9M6"/>
<proteinExistence type="predicted"/>
<sequence length="185" mass="20795">MPPPPPPRLTTRFFPPYAFVPGMHPHPISDPSGHRCGDDADDVAPADVAAIRQSHRWAVDLFNHGYYWESHEAWERLWILAGRRGPQADFLKGLIKLAAAAVKARQGQSQGVRRHAQRAAELFQIAADDRTFPTPNDLGLAPQWLAQQSRLCFENADAIVDMTACDVRRVFSFVLEPHFTDEPLH</sequence>
<accession>A0A5C6C9M6</accession>
<organism evidence="1 2">
    <name type="scientific">Novipirellula galeiformis</name>
    <dbReference type="NCBI Taxonomy" id="2528004"/>
    <lineage>
        <taxon>Bacteria</taxon>
        <taxon>Pseudomonadati</taxon>
        <taxon>Planctomycetota</taxon>
        <taxon>Planctomycetia</taxon>
        <taxon>Pirellulales</taxon>
        <taxon>Pirellulaceae</taxon>
        <taxon>Novipirellula</taxon>
    </lineage>
</organism>
<reference evidence="1 2" key="1">
    <citation type="submission" date="2019-02" db="EMBL/GenBank/DDBJ databases">
        <title>Deep-cultivation of Planctomycetes and their phenomic and genomic characterization uncovers novel biology.</title>
        <authorList>
            <person name="Wiegand S."/>
            <person name="Jogler M."/>
            <person name="Boedeker C."/>
            <person name="Pinto D."/>
            <person name="Vollmers J."/>
            <person name="Rivas-Marin E."/>
            <person name="Kohn T."/>
            <person name="Peeters S.H."/>
            <person name="Heuer A."/>
            <person name="Rast P."/>
            <person name="Oberbeckmann S."/>
            <person name="Bunk B."/>
            <person name="Jeske O."/>
            <person name="Meyerdierks A."/>
            <person name="Storesund J.E."/>
            <person name="Kallscheuer N."/>
            <person name="Luecker S."/>
            <person name="Lage O.M."/>
            <person name="Pohl T."/>
            <person name="Merkel B.J."/>
            <person name="Hornburger P."/>
            <person name="Mueller R.-W."/>
            <person name="Bruemmer F."/>
            <person name="Labrenz M."/>
            <person name="Spormann A.M."/>
            <person name="Op Den Camp H."/>
            <person name="Overmann J."/>
            <person name="Amann R."/>
            <person name="Jetten M.S.M."/>
            <person name="Mascher T."/>
            <person name="Medema M.H."/>
            <person name="Devos D.P."/>
            <person name="Kaster A.-K."/>
            <person name="Ovreas L."/>
            <person name="Rohde M."/>
            <person name="Galperin M.Y."/>
            <person name="Jogler C."/>
        </authorList>
    </citation>
    <scope>NUCLEOTIDE SEQUENCE [LARGE SCALE GENOMIC DNA]</scope>
    <source>
        <strain evidence="1 2">Pla52o</strain>
    </source>
</reference>
<dbReference type="InterPro" id="IPR005500">
    <property type="entry name" value="DUF309"/>
</dbReference>
<dbReference type="SUPFAM" id="SSF140663">
    <property type="entry name" value="TTHA0068-like"/>
    <property type="match status" value="1"/>
</dbReference>
<evidence type="ECO:0008006" key="3">
    <source>
        <dbReference type="Google" id="ProtNLM"/>
    </source>
</evidence>
<dbReference type="Gene3D" id="1.10.3450.10">
    <property type="entry name" value="TTHA0068-like"/>
    <property type="match status" value="1"/>
</dbReference>
<evidence type="ECO:0000313" key="2">
    <source>
        <dbReference type="Proteomes" id="UP000316304"/>
    </source>
</evidence>
<dbReference type="InterPro" id="IPR023203">
    <property type="entry name" value="TTHA0068_sf"/>
</dbReference>
<keyword evidence="2" id="KW-1185">Reference proteome</keyword>
<gene>
    <name evidence="1" type="ORF">Pla52o_45980</name>
</gene>
<protein>
    <recommendedName>
        <fullName evidence="3">DUF309 domain-containing protein</fullName>
    </recommendedName>
</protein>